<evidence type="ECO:0000313" key="2">
    <source>
        <dbReference type="Proteomes" id="UP000198345"/>
    </source>
</evidence>
<comment type="caution">
    <text evidence="1">The sequence shown here is derived from an EMBL/GenBank/DDBJ whole genome shotgun (WGS) entry which is preliminary data.</text>
</comment>
<dbReference type="Proteomes" id="UP000198345">
    <property type="component" value="Unassembled WGS sequence"/>
</dbReference>
<evidence type="ECO:0000313" key="1">
    <source>
        <dbReference type="EMBL" id="OXA84070.1"/>
    </source>
</evidence>
<keyword evidence="2" id="KW-1185">Reference proteome</keyword>
<gene>
    <name evidence="1" type="ORF">B0A66_21515</name>
</gene>
<dbReference type="OrthoDB" id="1369078at2"/>
<sequence length="287" mass="33275">MRTYFIAIMMMVSCLVQSQDQDVPVRLKQINIVKTNYQNYKDGEIVNKSVVFKDGKIQTITTSDVIQKFFYNKSGLLDMTVKEKTGSEWKEVVNYTYDPNFNITKLVKKYHEGNDYIIKTVTFTYEGARVKVITKKSTNHQNIVEDIEYIVENGIIVRRTSRDKNKQINGKIEYAYSNDNVVRHRGLVGDKISKTFTFDDKKSVDALIVQNLFGDNYKVIVPMISYHEDEFAFESISYNNETNFSPSSTVLVGISKKYKYNKLNYPISCSQLEENGIVKTEKTFIYE</sequence>
<dbReference type="EMBL" id="MUGW01000071">
    <property type="protein sequence ID" value="OXA84070.1"/>
    <property type="molecule type" value="Genomic_DNA"/>
</dbReference>
<reference evidence="1 2" key="1">
    <citation type="submission" date="2016-11" db="EMBL/GenBank/DDBJ databases">
        <title>Whole genomes of Flavobacteriaceae.</title>
        <authorList>
            <person name="Stine C."/>
            <person name="Li C."/>
            <person name="Tadesse D."/>
        </authorList>
    </citation>
    <scope>NUCLEOTIDE SEQUENCE [LARGE SCALE GENOMIC DNA]</scope>
    <source>
        <strain evidence="1 2">DSM 18292</strain>
    </source>
</reference>
<dbReference type="AlphaFoldDB" id="A0A226GRT8"/>
<dbReference type="RefSeq" id="WP_089051903.1">
    <property type="nucleotide sequence ID" value="NZ_FXTV01000026.1"/>
</dbReference>
<name>A0A226GRT8_9FLAO</name>
<proteinExistence type="predicted"/>
<protein>
    <recommendedName>
        <fullName evidence="3">DUF4595 domain-containing protein</fullName>
    </recommendedName>
</protein>
<evidence type="ECO:0008006" key="3">
    <source>
        <dbReference type="Google" id="ProtNLM"/>
    </source>
</evidence>
<organism evidence="1 2">
    <name type="scientific">Flavobacterium hercynium</name>
    <dbReference type="NCBI Taxonomy" id="387094"/>
    <lineage>
        <taxon>Bacteria</taxon>
        <taxon>Pseudomonadati</taxon>
        <taxon>Bacteroidota</taxon>
        <taxon>Flavobacteriia</taxon>
        <taxon>Flavobacteriales</taxon>
        <taxon>Flavobacteriaceae</taxon>
        <taxon>Flavobacterium</taxon>
    </lineage>
</organism>
<accession>A0A226GRT8</accession>